<accession>A0A543PVX8</accession>
<dbReference type="EMBL" id="VFQF01000001">
    <property type="protein sequence ID" value="TQN48216.1"/>
    <property type="molecule type" value="Genomic_DNA"/>
</dbReference>
<dbReference type="OrthoDB" id="21421at2"/>
<evidence type="ECO:0000313" key="4">
    <source>
        <dbReference type="EMBL" id="TQN48216.1"/>
    </source>
</evidence>
<dbReference type="Pfam" id="PF02810">
    <property type="entry name" value="SEC-C"/>
    <property type="match status" value="1"/>
</dbReference>
<protein>
    <recommendedName>
        <fullName evidence="2">UPF0225 protein FHX52_1342</fullName>
    </recommendedName>
</protein>
<comment type="similarity">
    <text evidence="1 2">Belongs to the UPF0225 family.</text>
</comment>
<dbReference type="AlphaFoldDB" id="A0A543PVX8"/>
<comment type="caution">
    <text evidence="4">The sequence shown here is derived from an EMBL/GenBank/DDBJ whole genome shotgun (WGS) entry which is preliminary data.</text>
</comment>
<proteinExistence type="inferred from homology"/>
<dbReference type="InterPro" id="IPR004027">
    <property type="entry name" value="SEC_C_motif"/>
</dbReference>
<reference evidence="4 5" key="1">
    <citation type="submission" date="2019-06" db="EMBL/GenBank/DDBJ databases">
        <title>Sequencing the genomes of 1000 actinobacteria strains.</title>
        <authorList>
            <person name="Klenk H.-P."/>
        </authorList>
    </citation>
    <scope>NUCLEOTIDE SEQUENCE [LARGE SCALE GENOMIC DNA]</scope>
    <source>
        <strain evidence="4 5">DSM 21776</strain>
    </source>
</reference>
<evidence type="ECO:0000259" key="3">
    <source>
        <dbReference type="Pfam" id="PF17775"/>
    </source>
</evidence>
<evidence type="ECO:0000256" key="2">
    <source>
        <dbReference type="HAMAP-Rule" id="MF_00612"/>
    </source>
</evidence>
<sequence length="142" mass="15359">MTLGGGSRVVPEGELCPCDSTLPYAACCGPLVAGERLASTAEQLMRSRYTAYAVGEALHGWRTWHPATRPERVTPDPATTWTGLTVLRVEGGGEDDETGVVEFVARWREPSAGRGARTGELHEVSRFGRRAGRWLYVDGDVG</sequence>
<dbReference type="Gene3D" id="3.10.450.50">
    <property type="match status" value="1"/>
</dbReference>
<dbReference type="Proteomes" id="UP000320085">
    <property type="component" value="Unassembled WGS sequence"/>
</dbReference>
<dbReference type="HAMAP" id="MF_00612">
    <property type="entry name" value="UPF0225"/>
    <property type="match status" value="1"/>
</dbReference>
<dbReference type="InterPro" id="IPR023006">
    <property type="entry name" value="YchJ-like"/>
</dbReference>
<name>A0A543PVX8_9MICO</name>
<gene>
    <name evidence="4" type="ORF">FHX52_1342</name>
</gene>
<evidence type="ECO:0000256" key="1">
    <source>
        <dbReference type="ARBA" id="ARBA00010839"/>
    </source>
</evidence>
<dbReference type="RefSeq" id="WP_141821005.1">
    <property type="nucleotide sequence ID" value="NZ_BAAAQC010000001.1"/>
</dbReference>
<organism evidence="4 5">
    <name type="scientific">Humibacillus xanthopallidus</name>
    <dbReference type="NCBI Taxonomy" id="412689"/>
    <lineage>
        <taxon>Bacteria</taxon>
        <taxon>Bacillati</taxon>
        <taxon>Actinomycetota</taxon>
        <taxon>Actinomycetes</taxon>
        <taxon>Micrococcales</taxon>
        <taxon>Intrasporangiaceae</taxon>
        <taxon>Humibacillus</taxon>
    </lineage>
</organism>
<dbReference type="Pfam" id="PF17775">
    <property type="entry name" value="YchJ_M-like"/>
    <property type="match status" value="1"/>
</dbReference>
<dbReference type="InterPro" id="IPR048469">
    <property type="entry name" value="YchJ-like_M"/>
</dbReference>
<dbReference type="InterPro" id="IPR032710">
    <property type="entry name" value="NTF2-like_dom_sf"/>
</dbReference>
<evidence type="ECO:0000313" key="5">
    <source>
        <dbReference type="Proteomes" id="UP000320085"/>
    </source>
</evidence>
<feature type="domain" description="YchJ-like middle NTF2-like" evidence="3">
    <location>
        <begin position="40"/>
        <end position="139"/>
    </location>
</feature>
<dbReference type="SUPFAM" id="SSF54427">
    <property type="entry name" value="NTF2-like"/>
    <property type="match status" value="1"/>
</dbReference>